<sequence length="74" mass="8181">MPKIEMIFSHESASGGKGELGIDEGGKLYWNEKAVVTEQQVKLSWWVNCAIIVGGFATLIIAVFEVLMYFKPSS</sequence>
<gene>
    <name evidence="2" type="ORF">DSCW_21040</name>
</gene>
<accession>A0A5K7ZER7</accession>
<evidence type="ECO:0000256" key="1">
    <source>
        <dbReference type="SAM" id="Phobius"/>
    </source>
</evidence>
<dbReference type="AlphaFoldDB" id="A0A5K7ZER7"/>
<dbReference type="Proteomes" id="UP000427769">
    <property type="component" value="Chromosome"/>
</dbReference>
<protein>
    <submittedName>
        <fullName evidence="2">Uncharacterized protein</fullName>
    </submittedName>
</protein>
<dbReference type="KEGG" id="dwd:DSCW_21040"/>
<keyword evidence="1" id="KW-0812">Transmembrane</keyword>
<dbReference type="OrthoDB" id="8086130at2"/>
<dbReference type="RefSeq" id="WP_155303691.1">
    <property type="nucleotide sequence ID" value="NZ_AP021875.1"/>
</dbReference>
<keyword evidence="1" id="KW-0472">Membrane</keyword>
<organism evidence="2 3">
    <name type="scientific">Desulfosarcina widdelii</name>
    <dbReference type="NCBI Taxonomy" id="947919"/>
    <lineage>
        <taxon>Bacteria</taxon>
        <taxon>Pseudomonadati</taxon>
        <taxon>Thermodesulfobacteriota</taxon>
        <taxon>Desulfobacteria</taxon>
        <taxon>Desulfobacterales</taxon>
        <taxon>Desulfosarcinaceae</taxon>
        <taxon>Desulfosarcina</taxon>
    </lineage>
</organism>
<name>A0A5K7ZER7_9BACT</name>
<keyword evidence="3" id="KW-1185">Reference proteome</keyword>
<feature type="transmembrane region" description="Helical" evidence="1">
    <location>
        <begin position="45"/>
        <end position="70"/>
    </location>
</feature>
<keyword evidence="1" id="KW-1133">Transmembrane helix</keyword>
<evidence type="ECO:0000313" key="3">
    <source>
        <dbReference type="Proteomes" id="UP000427769"/>
    </source>
</evidence>
<evidence type="ECO:0000313" key="2">
    <source>
        <dbReference type="EMBL" id="BBO74687.1"/>
    </source>
</evidence>
<proteinExistence type="predicted"/>
<reference evidence="2 3" key="1">
    <citation type="submission" date="2019-11" db="EMBL/GenBank/DDBJ databases">
        <title>Comparative genomics of hydrocarbon-degrading Desulfosarcina strains.</title>
        <authorList>
            <person name="Watanabe M."/>
            <person name="Kojima H."/>
            <person name="Fukui M."/>
        </authorList>
    </citation>
    <scope>NUCLEOTIDE SEQUENCE [LARGE SCALE GENOMIC DNA]</scope>
    <source>
        <strain evidence="2 3">PP31</strain>
    </source>
</reference>
<dbReference type="EMBL" id="AP021875">
    <property type="protein sequence ID" value="BBO74687.1"/>
    <property type="molecule type" value="Genomic_DNA"/>
</dbReference>